<keyword evidence="1" id="KW-1133">Transmembrane helix</keyword>
<evidence type="ECO:0000313" key="2">
    <source>
        <dbReference type="Proteomes" id="UP000887565"/>
    </source>
</evidence>
<dbReference type="GO" id="GO:0005743">
    <property type="term" value="C:mitochondrial inner membrane"/>
    <property type="evidence" value="ECO:0007669"/>
    <property type="project" value="InterPro"/>
</dbReference>
<dbReference type="AlphaFoldDB" id="A0A915HPL1"/>
<reference evidence="3" key="1">
    <citation type="submission" date="2022-11" db="UniProtKB">
        <authorList>
            <consortium name="WormBaseParasite"/>
        </authorList>
    </citation>
    <scope>IDENTIFICATION</scope>
</reference>
<dbReference type="InterPro" id="IPR026627">
    <property type="entry name" value="NDUFB2_animal"/>
</dbReference>
<feature type="transmembrane region" description="Helical" evidence="1">
    <location>
        <begin position="25"/>
        <end position="43"/>
    </location>
</feature>
<dbReference type="Pfam" id="PF14813">
    <property type="entry name" value="NADH_B2"/>
    <property type="match status" value="1"/>
</dbReference>
<proteinExistence type="predicted"/>
<keyword evidence="1" id="KW-0472">Membrane</keyword>
<keyword evidence="1" id="KW-0812">Transmembrane</keyword>
<sequence length="122" mass="14616">MLIKAYYREGWTGPYNKKDYYRNKYIFSAGFWGMWFWWLFYYGRDTLLLEPSLTLPVPENFTDAELGIPADGSLPERIYAHDFELLMMRICNCFSDFELNAFYEHVSEYFYIVVDISVFSIA</sequence>
<evidence type="ECO:0000313" key="3">
    <source>
        <dbReference type="WBParaSite" id="nRc.2.0.1.t03893-RA"/>
    </source>
</evidence>
<dbReference type="Proteomes" id="UP000887565">
    <property type="component" value="Unplaced"/>
</dbReference>
<accession>A0A915HPL1</accession>
<keyword evidence="2" id="KW-1185">Reference proteome</keyword>
<evidence type="ECO:0000256" key="1">
    <source>
        <dbReference type="SAM" id="Phobius"/>
    </source>
</evidence>
<dbReference type="GO" id="GO:0045271">
    <property type="term" value="C:respiratory chain complex I"/>
    <property type="evidence" value="ECO:0007669"/>
    <property type="project" value="InterPro"/>
</dbReference>
<organism evidence="2 3">
    <name type="scientific">Romanomermis culicivorax</name>
    <name type="common">Nematode worm</name>
    <dbReference type="NCBI Taxonomy" id="13658"/>
    <lineage>
        <taxon>Eukaryota</taxon>
        <taxon>Metazoa</taxon>
        <taxon>Ecdysozoa</taxon>
        <taxon>Nematoda</taxon>
        <taxon>Enoplea</taxon>
        <taxon>Dorylaimia</taxon>
        <taxon>Mermithida</taxon>
        <taxon>Mermithoidea</taxon>
        <taxon>Mermithidae</taxon>
        <taxon>Romanomermis</taxon>
    </lineage>
</organism>
<protein>
    <submittedName>
        <fullName evidence="3">Uncharacterized protein</fullName>
    </submittedName>
</protein>
<dbReference type="WBParaSite" id="nRc.2.0.1.t03893-RA">
    <property type="protein sequence ID" value="nRc.2.0.1.t03893-RA"/>
    <property type="gene ID" value="nRc.2.0.1.g03893"/>
</dbReference>
<name>A0A915HPL1_ROMCU</name>